<name>A0A2M6IT52_9BACT</name>
<gene>
    <name evidence="5" type="ORF">COV58_04670</name>
</gene>
<dbReference type="PANTHER" id="PTHR30307:SF0">
    <property type="entry name" value="S-ADENOSYLMETHIONINE:TRNA RIBOSYLTRANSFERASE-ISOMERASE"/>
    <property type="match status" value="1"/>
</dbReference>
<accession>A0A2M6IT52</accession>
<dbReference type="Gene3D" id="3.40.1780.10">
    <property type="entry name" value="QueA-like"/>
    <property type="match status" value="1"/>
</dbReference>
<dbReference type="GO" id="GO:0008616">
    <property type="term" value="P:tRNA queuosine(34) biosynthetic process"/>
    <property type="evidence" value="ECO:0007669"/>
    <property type="project" value="UniProtKB-KW"/>
</dbReference>
<keyword evidence="3" id="KW-0949">S-adenosyl-L-methionine</keyword>
<keyword evidence="1" id="KW-0963">Cytoplasm</keyword>
<evidence type="ECO:0000256" key="3">
    <source>
        <dbReference type="ARBA" id="ARBA00022691"/>
    </source>
</evidence>
<evidence type="ECO:0000256" key="2">
    <source>
        <dbReference type="ARBA" id="ARBA00022679"/>
    </source>
</evidence>
<feature type="non-terminal residue" evidence="5">
    <location>
        <position position="235"/>
    </location>
</feature>
<dbReference type="AlphaFoldDB" id="A0A2M6IT52"/>
<evidence type="ECO:0000256" key="4">
    <source>
        <dbReference type="ARBA" id="ARBA00022785"/>
    </source>
</evidence>
<dbReference type="SUPFAM" id="SSF111337">
    <property type="entry name" value="QueA-like"/>
    <property type="match status" value="1"/>
</dbReference>
<keyword evidence="2 5" id="KW-0808">Transferase</keyword>
<organism evidence="5 6">
    <name type="scientific">Candidatus Roizmanbacteria bacterium CG11_big_fil_rev_8_21_14_0_20_36_8</name>
    <dbReference type="NCBI Taxonomy" id="1974856"/>
    <lineage>
        <taxon>Bacteria</taxon>
        <taxon>Candidatus Roizmaniibacteriota</taxon>
    </lineage>
</organism>
<dbReference type="EMBL" id="PCVM01000111">
    <property type="protein sequence ID" value="PIQ73040.1"/>
    <property type="molecule type" value="Genomic_DNA"/>
</dbReference>
<dbReference type="InterPro" id="IPR042119">
    <property type="entry name" value="QueA_dom2"/>
</dbReference>
<keyword evidence="4" id="KW-0671">Queuosine biosynthesis</keyword>
<dbReference type="InterPro" id="IPR036100">
    <property type="entry name" value="QueA_sf"/>
</dbReference>
<protein>
    <submittedName>
        <fullName evidence="5">tRNA preQ1(34) S-adenosylmethionine ribosyltransferase-isomerase QueA</fullName>
    </submittedName>
</protein>
<sequence length="235" mass="26291">KELIAQYPAEKRDESRLLVLHKDTGEIEHGVFKDIIEYFNPGDLVILNNTKVLPAQIIGRKETGGKVEALVLNAGEGSGAKGEYEVLLKPARGCNVGVRIIFGSGELNAEIIRIENGRRFLRFDCNGNLEKALDKLGEMPLPPYIKREATDFDSERYQTVYAVKRGAVAAPTAGLHFTKQLLADIAKKEASIEYVTLHVGYGTFKPVSSEQIEEHKMEKEYFEIEQDVVKSIKNR</sequence>
<reference evidence="5 6" key="1">
    <citation type="submission" date="2017-09" db="EMBL/GenBank/DDBJ databases">
        <title>Depth-based differentiation of microbial function through sediment-hosted aquifers and enrichment of novel symbionts in the deep terrestrial subsurface.</title>
        <authorList>
            <person name="Probst A.J."/>
            <person name="Ladd B."/>
            <person name="Jarett J.K."/>
            <person name="Geller-Mcgrath D.E."/>
            <person name="Sieber C.M."/>
            <person name="Emerson J.B."/>
            <person name="Anantharaman K."/>
            <person name="Thomas B.C."/>
            <person name="Malmstrom R."/>
            <person name="Stieglmeier M."/>
            <person name="Klingl A."/>
            <person name="Woyke T."/>
            <person name="Ryan C.M."/>
            <person name="Banfield J.F."/>
        </authorList>
    </citation>
    <scope>NUCLEOTIDE SEQUENCE [LARGE SCALE GENOMIC DNA]</scope>
    <source>
        <strain evidence="5">CG11_big_fil_rev_8_21_14_0_20_36_8</strain>
    </source>
</reference>
<dbReference type="Gene3D" id="2.40.10.240">
    <property type="entry name" value="QueA-like"/>
    <property type="match status" value="1"/>
</dbReference>
<comment type="caution">
    <text evidence="5">The sequence shown here is derived from an EMBL/GenBank/DDBJ whole genome shotgun (WGS) entry which is preliminary data.</text>
</comment>
<keyword evidence="5" id="KW-0413">Isomerase</keyword>
<dbReference type="GO" id="GO:0051075">
    <property type="term" value="F:S-adenosylmethionine:tRNA ribosyltransferase-isomerase activity"/>
    <property type="evidence" value="ECO:0007669"/>
    <property type="project" value="TreeGrafter"/>
</dbReference>
<proteinExistence type="predicted"/>
<dbReference type="Pfam" id="PF02547">
    <property type="entry name" value="Queuosine_synth"/>
    <property type="match status" value="1"/>
</dbReference>
<dbReference type="InterPro" id="IPR003699">
    <property type="entry name" value="QueA"/>
</dbReference>
<dbReference type="InterPro" id="IPR042118">
    <property type="entry name" value="QueA_dom1"/>
</dbReference>
<dbReference type="PANTHER" id="PTHR30307">
    <property type="entry name" value="S-ADENOSYLMETHIONINE:TRNA RIBOSYLTRANSFERASE-ISOMERASE"/>
    <property type="match status" value="1"/>
</dbReference>
<evidence type="ECO:0000313" key="6">
    <source>
        <dbReference type="Proteomes" id="UP000231056"/>
    </source>
</evidence>
<evidence type="ECO:0000256" key="1">
    <source>
        <dbReference type="ARBA" id="ARBA00022490"/>
    </source>
</evidence>
<dbReference type="FunFam" id="2.40.10.240:FF:000002">
    <property type="entry name" value="S-adenosylmethionine:tRNA ribosyltransferase-isomerase"/>
    <property type="match status" value="1"/>
</dbReference>
<dbReference type="Proteomes" id="UP000231056">
    <property type="component" value="Unassembled WGS sequence"/>
</dbReference>
<evidence type="ECO:0000313" key="5">
    <source>
        <dbReference type="EMBL" id="PIQ73040.1"/>
    </source>
</evidence>
<feature type="non-terminal residue" evidence="5">
    <location>
        <position position="1"/>
    </location>
</feature>